<dbReference type="PROSITE" id="PS51705">
    <property type="entry name" value="G_HFLX"/>
    <property type="match status" value="1"/>
</dbReference>
<feature type="compositionally biased region" description="Acidic residues" evidence="5">
    <location>
        <begin position="259"/>
        <end position="282"/>
    </location>
</feature>
<dbReference type="AlphaFoldDB" id="A5K4F0"/>
<reference evidence="7 8" key="1">
    <citation type="journal article" date="2008" name="Nature">
        <title>Comparative genomics of the neglected human malaria parasite Plasmodium vivax.</title>
        <authorList>
            <person name="Carlton J.M."/>
            <person name="Adams J.H."/>
            <person name="Silva J.C."/>
            <person name="Bidwell S.L."/>
            <person name="Lorenzi H."/>
            <person name="Caler E."/>
            <person name="Crabtree J."/>
            <person name="Angiuoli S.V."/>
            <person name="Merino E.F."/>
            <person name="Amedeo P."/>
            <person name="Cheng Q."/>
            <person name="Coulson R.M."/>
            <person name="Crabb B.S."/>
            <person name="Del Portillo H.A."/>
            <person name="Essien K."/>
            <person name="Feldblyum T.V."/>
            <person name="Fernandez-Becerra C."/>
            <person name="Gilson P.R."/>
            <person name="Gueye A.H."/>
            <person name="Guo X."/>
            <person name="Kang'a S."/>
            <person name="Kooij T.W."/>
            <person name="Korsinczky M."/>
            <person name="Meyer E.V."/>
            <person name="Nene V."/>
            <person name="Paulsen I."/>
            <person name="White O."/>
            <person name="Ralph S.A."/>
            <person name="Ren Q."/>
            <person name="Sargeant T.J."/>
            <person name="Salzberg S.L."/>
            <person name="Stoeckert C.J."/>
            <person name="Sullivan S.A."/>
            <person name="Yamamoto M.M."/>
            <person name="Hoffman S.L."/>
            <person name="Wortman J.R."/>
            <person name="Gardner M.J."/>
            <person name="Galinski M.R."/>
            <person name="Barnwell J.W."/>
            <person name="Fraser-Liggett C.M."/>
        </authorList>
    </citation>
    <scope>NUCLEOTIDE SEQUENCE [LARGE SCALE GENOMIC DNA]</scope>
    <source>
        <strain evidence="7 8">Salvador I</strain>
    </source>
</reference>
<evidence type="ECO:0000256" key="3">
    <source>
        <dbReference type="ARBA" id="ARBA00022842"/>
    </source>
</evidence>
<dbReference type="PRINTS" id="PR00326">
    <property type="entry name" value="GTP1OBG"/>
</dbReference>
<keyword evidence="3" id="KW-0460">Magnesium</keyword>
<evidence type="ECO:0000256" key="5">
    <source>
        <dbReference type="SAM" id="MobiDB-lite"/>
    </source>
</evidence>
<dbReference type="InterPro" id="IPR016496">
    <property type="entry name" value="GTPase_HflX"/>
</dbReference>
<dbReference type="InterPro" id="IPR030394">
    <property type="entry name" value="G_HFLX_dom"/>
</dbReference>
<dbReference type="Gene3D" id="3.40.50.11060">
    <property type="entry name" value="GTPase HflX, N-terminal domain"/>
    <property type="match status" value="2"/>
</dbReference>
<evidence type="ECO:0000256" key="4">
    <source>
        <dbReference type="ARBA" id="ARBA00023134"/>
    </source>
</evidence>
<dbReference type="RefSeq" id="XP_001615255.1">
    <property type="nucleotide sequence ID" value="XM_001615205.1"/>
</dbReference>
<feature type="compositionally biased region" description="Acidic residues" evidence="5">
    <location>
        <begin position="226"/>
        <end position="237"/>
    </location>
</feature>
<dbReference type="InterPro" id="IPR027417">
    <property type="entry name" value="P-loop_NTPase"/>
</dbReference>
<dbReference type="InterPro" id="IPR025121">
    <property type="entry name" value="GTPase_HflX_N"/>
</dbReference>
<dbReference type="PANTHER" id="PTHR10229:SF0">
    <property type="entry name" value="GTP-BINDING PROTEIN 6-RELATED"/>
    <property type="match status" value="1"/>
</dbReference>
<dbReference type="GO" id="GO:0005525">
    <property type="term" value="F:GTP binding"/>
    <property type="evidence" value="ECO:0007669"/>
    <property type="project" value="UniProtKB-KW"/>
</dbReference>
<feature type="region of interest" description="Disordered" evidence="5">
    <location>
        <begin position="694"/>
        <end position="713"/>
    </location>
</feature>
<dbReference type="Proteomes" id="UP000008333">
    <property type="component" value="Unassembled WGS sequence"/>
</dbReference>
<dbReference type="EMBL" id="AAKM01000005">
    <property type="protein sequence ID" value="EDL45528.1"/>
    <property type="molecule type" value="Genomic_DNA"/>
</dbReference>
<dbReference type="GO" id="GO:0005737">
    <property type="term" value="C:cytoplasm"/>
    <property type="evidence" value="ECO:0007669"/>
    <property type="project" value="TreeGrafter"/>
</dbReference>
<comment type="caution">
    <text evidence="7">The sequence shown here is derived from an EMBL/GenBank/DDBJ whole genome shotgun (WGS) entry which is preliminary data.</text>
</comment>
<evidence type="ECO:0000259" key="6">
    <source>
        <dbReference type="PROSITE" id="PS51705"/>
    </source>
</evidence>
<dbReference type="InParanoid" id="A5K4F0"/>
<dbReference type="KEGG" id="pvx:PVX_091320"/>
<dbReference type="InterPro" id="IPR006073">
    <property type="entry name" value="GTP-bd"/>
</dbReference>
<dbReference type="GeneID" id="5474551"/>
<dbReference type="PhylomeDB" id="A5K4F0"/>
<accession>A5K4F0</accession>
<name>A5K4F0_PLAVS</name>
<dbReference type="SUPFAM" id="SSF52540">
    <property type="entry name" value="P-loop containing nucleoside triphosphate hydrolases"/>
    <property type="match status" value="1"/>
</dbReference>
<dbReference type="Gene3D" id="3.40.50.300">
    <property type="entry name" value="P-loop containing nucleotide triphosphate hydrolases"/>
    <property type="match status" value="1"/>
</dbReference>
<feature type="domain" description="Hflx-type G" evidence="6">
    <location>
        <begin position="465"/>
        <end position="635"/>
    </location>
</feature>
<gene>
    <name evidence="7" type="ORF">PVX_091320</name>
</gene>
<dbReference type="Pfam" id="PF13167">
    <property type="entry name" value="GTP-bdg_N"/>
    <property type="match status" value="1"/>
</dbReference>
<sequence length="713" mass="81182">MLRWSTTLRTFPRTQKRSFTNGSKKEIIVLHPILKKTKSGSKSFDEIIYDAQEALGLARSAGFKVANGISMPLGGWTFFKRPSGSKGEGEGEGEGEGGDLANSFREEDTFRGSRQSNVGANAGAPSEVPPQGEDLEKKIAESIIIKTNRIDNKFYFGKGKLNELSTYFLKHPTPYVFINALLSPEQFRNLDMLFNGLLRSHHDELKLRRQKQRGEDCLSVRVSEFSAEDDDGEEDARGEELPYVEMYNEWMERQAEREEREEEHADLEEEEEHDDLEEEEEHADLGEQEEHAASGEEEEHAALGELNQWDVLHRHTADNCDVPLHVELFDRYSIILQILKSRAKNNLSKLQLELARANFIFNTYAEDNKSRMKYVKYIENNVLGKSNFDYEEECSGQSAFHADRQMGGKNSYNHPGYTSSYIKSSETYKEYEKRIIHNLYAKLKKELGKCKNNNALQSSARKHKGLIAVVGYTNVGKTKLINYLTKSNLKARNLLFQTLDNAFKSANISDGHSTIFIDSIGFIQNIPFSLYESFKLTLEAIKSADVLIHVIDVCHPYREKHKKCVVDTLHKIGIPSDFLKCNMIEVWNKVDQLADEELLNLYKTKPKNVLPISAKVGTNCDVLIKIIQTMINRIKDVQVMTLQFSTMEAQERIPYLVKNFKVVPNSISYSSDGNTTFIKLVENPRNLRKYYERFDRGERGPSGGGARKGAASS</sequence>
<feature type="region of interest" description="Disordered" evidence="5">
    <location>
        <begin position="81"/>
        <end position="132"/>
    </location>
</feature>
<feature type="region of interest" description="Disordered" evidence="5">
    <location>
        <begin position="222"/>
        <end position="299"/>
    </location>
</feature>
<dbReference type="InterPro" id="IPR042108">
    <property type="entry name" value="GTPase_HflX_N_sf"/>
</dbReference>
<dbReference type="GO" id="GO:0046872">
    <property type="term" value="F:metal ion binding"/>
    <property type="evidence" value="ECO:0007669"/>
    <property type="project" value="UniProtKB-KW"/>
</dbReference>
<dbReference type="Pfam" id="PF01926">
    <property type="entry name" value="MMR_HSR1"/>
    <property type="match status" value="1"/>
</dbReference>
<organism evidence="7 8">
    <name type="scientific">Plasmodium vivax (strain Salvador I)</name>
    <dbReference type="NCBI Taxonomy" id="126793"/>
    <lineage>
        <taxon>Eukaryota</taxon>
        <taxon>Sar</taxon>
        <taxon>Alveolata</taxon>
        <taxon>Apicomplexa</taxon>
        <taxon>Aconoidasida</taxon>
        <taxon>Haemosporida</taxon>
        <taxon>Plasmodiidae</taxon>
        <taxon>Plasmodium</taxon>
        <taxon>Plasmodium (Plasmodium)</taxon>
    </lineage>
</organism>
<keyword evidence="4" id="KW-0342">GTP-binding</keyword>
<dbReference type="PANTHER" id="PTHR10229">
    <property type="entry name" value="GTP-BINDING PROTEIN HFLX"/>
    <property type="match status" value="1"/>
</dbReference>
<evidence type="ECO:0000256" key="1">
    <source>
        <dbReference type="ARBA" id="ARBA00022723"/>
    </source>
</evidence>
<dbReference type="OMA" id="VCHPYRE"/>
<dbReference type="VEuPathDB" id="PlasmoDB:PVX_091320"/>
<evidence type="ECO:0000313" key="7">
    <source>
        <dbReference type="EMBL" id="EDL45528.1"/>
    </source>
</evidence>
<feature type="compositionally biased region" description="Basic and acidic residues" evidence="5">
    <location>
        <begin position="283"/>
        <end position="294"/>
    </location>
</feature>
<protein>
    <recommendedName>
        <fullName evidence="6">Hflx-type G domain-containing protein</fullName>
    </recommendedName>
</protein>
<keyword evidence="1" id="KW-0479">Metal-binding</keyword>
<keyword evidence="2" id="KW-0547">Nucleotide-binding</keyword>
<evidence type="ECO:0000313" key="8">
    <source>
        <dbReference type="Proteomes" id="UP000008333"/>
    </source>
</evidence>
<dbReference type="STRING" id="126793.A5K4F0"/>
<keyword evidence="8" id="KW-1185">Reference proteome</keyword>
<proteinExistence type="predicted"/>
<evidence type="ECO:0000256" key="2">
    <source>
        <dbReference type="ARBA" id="ARBA00022741"/>
    </source>
</evidence>
<dbReference type="GO" id="GO:0043022">
    <property type="term" value="F:ribosome binding"/>
    <property type="evidence" value="ECO:0007669"/>
    <property type="project" value="TreeGrafter"/>
</dbReference>
<dbReference type="FunCoup" id="A5K4F0">
    <property type="interactions" value="5"/>
</dbReference>